<evidence type="ECO:0000256" key="5">
    <source>
        <dbReference type="PROSITE-ProRule" id="PRU00103"/>
    </source>
</evidence>
<keyword evidence="3" id="KW-0677">Repeat</keyword>
<organism evidence="8 9">
    <name type="scientific">Tetranychus urticae</name>
    <name type="common">Two-spotted spider mite</name>
    <dbReference type="NCBI Taxonomy" id="32264"/>
    <lineage>
        <taxon>Eukaryota</taxon>
        <taxon>Metazoa</taxon>
        <taxon>Ecdysozoa</taxon>
        <taxon>Arthropoda</taxon>
        <taxon>Chelicerata</taxon>
        <taxon>Arachnida</taxon>
        <taxon>Acari</taxon>
        <taxon>Acariformes</taxon>
        <taxon>Trombidiformes</taxon>
        <taxon>Prostigmata</taxon>
        <taxon>Eleutherengona</taxon>
        <taxon>Raphignathae</taxon>
        <taxon>Tetranychoidea</taxon>
        <taxon>Tetranychidae</taxon>
        <taxon>Tetranychus</taxon>
    </lineage>
</organism>
<dbReference type="Pfam" id="PF12348">
    <property type="entry name" value="CLASP_N"/>
    <property type="match status" value="1"/>
</dbReference>
<feature type="region of interest" description="Disordered" evidence="6">
    <location>
        <begin position="849"/>
        <end position="870"/>
    </location>
</feature>
<dbReference type="EnsemblMetazoa" id="tetur24g01010.1">
    <property type="protein sequence ID" value="tetur24g01010.1"/>
    <property type="gene ID" value="tetur24g01010"/>
</dbReference>
<dbReference type="STRING" id="32264.T1KWB1"/>
<reference evidence="9" key="1">
    <citation type="submission" date="2011-08" db="EMBL/GenBank/DDBJ databases">
        <authorList>
            <person name="Rombauts S."/>
        </authorList>
    </citation>
    <scope>NUCLEOTIDE SEQUENCE</scope>
    <source>
        <strain evidence="9">London</strain>
    </source>
</reference>
<name>T1KWB1_TETUR</name>
<dbReference type="InterPro" id="IPR016024">
    <property type="entry name" value="ARM-type_fold"/>
</dbReference>
<dbReference type="HOGENOM" id="CLU_759372_0_0_1"/>
<dbReference type="EMBL" id="CAEY01000640">
    <property type="status" value="NOT_ANNOTATED_CDS"/>
    <property type="molecule type" value="Genomic_DNA"/>
</dbReference>
<feature type="compositionally biased region" description="Polar residues" evidence="6">
    <location>
        <begin position="981"/>
        <end position="1007"/>
    </location>
</feature>
<feature type="compositionally biased region" description="Low complexity" evidence="6">
    <location>
        <begin position="378"/>
        <end position="389"/>
    </location>
</feature>
<keyword evidence="2" id="KW-0963">Cytoplasm</keyword>
<dbReference type="eggNOG" id="KOG2933">
    <property type="taxonomic scope" value="Eukaryota"/>
</dbReference>
<dbReference type="InterPro" id="IPR024395">
    <property type="entry name" value="CLASP_N_dom"/>
</dbReference>
<dbReference type="InterPro" id="IPR011989">
    <property type="entry name" value="ARM-like"/>
</dbReference>
<feature type="region of interest" description="Disordered" evidence="6">
    <location>
        <begin position="935"/>
        <end position="1145"/>
    </location>
</feature>
<dbReference type="SUPFAM" id="SSF48371">
    <property type="entry name" value="ARM repeat"/>
    <property type="match status" value="1"/>
</dbReference>
<dbReference type="Proteomes" id="UP000015104">
    <property type="component" value="Unassembled WGS sequence"/>
</dbReference>
<dbReference type="SMART" id="SM01349">
    <property type="entry name" value="TOG"/>
    <property type="match status" value="2"/>
</dbReference>
<dbReference type="PANTHER" id="PTHR21567:SF87">
    <property type="entry name" value="CRESCERIN-LIKE PROTEIN CHE-12"/>
    <property type="match status" value="1"/>
</dbReference>
<dbReference type="PANTHER" id="PTHR21567">
    <property type="entry name" value="CLASP"/>
    <property type="match status" value="1"/>
</dbReference>
<protein>
    <recommendedName>
        <fullName evidence="7">TOG domain-containing protein</fullName>
    </recommendedName>
</protein>
<dbReference type="GO" id="GO:1902903">
    <property type="term" value="P:regulation of supramolecular fiber organization"/>
    <property type="evidence" value="ECO:0007669"/>
    <property type="project" value="UniProtKB-ARBA"/>
</dbReference>
<keyword evidence="4" id="KW-0206">Cytoskeleton</keyword>
<evidence type="ECO:0000256" key="1">
    <source>
        <dbReference type="ARBA" id="ARBA00004245"/>
    </source>
</evidence>
<feature type="compositionally biased region" description="Basic and acidic residues" evidence="6">
    <location>
        <begin position="355"/>
        <end position="366"/>
    </location>
</feature>
<feature type="domain" description="TOG" evidence="7">
    <location>
        <begin position="398"/>
        <end position="625"/>
    </location>
</feature>
<dbReference type="GO" id="GO:0031110">
    <property type="term" value="P:regulation of microtubule polymerization or depolymerization"/>
    <property type="evidence" value="ECO:0007669"/>
    <property type="project" value="UniProtKB-ARBA"/>
</dbReference>
<dbReference type="InterPro" id="IPR021133">
    <property type="entry name" value="HEAT_type_2"/>
</dbReference>
<evidence type="ECO:0000256" key="2">
    <source>
        <dbReference type="ARBA" id="ARBA00022490"/>
    </source>
</evidence>
<feature type="compositionally biased region" description="Basic and acidic residues" evidence="6">
    <location>
        <begin position="850"/>
        <end position="860"/>
    </location>
</feature>
<proteinExistence type="predicted"/>
<keyword evidence="9" id="KW-1185">Reference proteome</keyword>
<sequence>MIMGDFETPLEATPRSSMTSSAIPIVINDPNRHGTLNPTHRHQHLHHDHPNQVRRHPVTLHLNTSNNTYPSELATLLRHVVEHSGSRRADVLRDLRRLLKKSGGQLPDVDRMQFFEAFYPMLIDDRWKVVCECTMLIVDIIPQMGEHDLDPCMAIILPRIVPNLGHEATDVRRASLRLLHVYMRYTNNLQKVLRLYIQYGLESHDKSAQKGCVLSLPLLFTEEFSKENLFPLVQSLGHLLVHSDASLFYPIFLAMQRLHSLVGNETFRLYLQHLSQETVSLYHKVLSRASTADSNGRNEATVSREPINGFEERNKEANGSTKVNLASTESPIEAAKMTTNDIQKPLDEPTLGNEGESRQENERKMCENPNESRNLLKSSDSVESASNSSESKAAFTNEFVLIYGIFPVAVHNRATSTKMNEKLEGLNQMMSIVKEAPDSHVAGLIPYLPSFLDNFINSLVNNPNFKVTLTGLEMIEIIVGRLGASAYPCLQPVIDILLKRLGDGRSVVREHDIKVIHRLMLHWPPQNVLDILLRHKFHRNPKVREEIINRVTFALLMFPRTEFNLDRISYEIATMLIDPKRQVRLSALESIAVIAQALGPARLDSLMSIVSIIEETSESEGLVNAVQARLARRDLPRCNPDGSLRYVLNVSNFSGWFPSTSEADIEWVLLASSSHNGTPPKLAHHYLGRFNEQYRRYTMKQAELEGFNFGKRLDESEPESVCNESAEETVSQSVEHNQIFQTQNEQNDDRQQISTCISSEDDKSQQSDESTKSRDLWRYYFMRFKQHLAVATCSSASSAISSRSKTADWAKKLENEFDKSSRRSSFSQLTDYNSHQYHHSYQNLHSQHLVGDHHDGHDLTNEENESQMSQSYNESIHNDNVGLTIINPRDNRAFSMPTIQMNQLSESQDSHQTSDYHHQPEIFYPVHRKSVNISSYPRSVPTSPEKRSSFQTESDFDISFDRPRSALKSSPTCPNHDEPSEYQNEPNSLLEVSTNKEPGSRRGSTILSPKDDQSLPNEKNDDDNCVINEGNEMANEKKSVDQNDNQTGEEETGEGQGGDVDGNGLEGEEHCDVSSSGSKDQLVDGEEGGDEDENAVQDEQSGAPEMGKESTSNVKPKSRTPGMKRKPMIPTRKRISRSSSPVHRQPQYHMIRIQPAIPPNANIRHIMENVVKTEGPFDNPQEALRAALAAFGEDAWTTKVEGMLAVTRLASFHPSVLQKDFHSVIVSLVDEVKNLRSSVSRSAIFTLGDLFSKMKKSLEPDMELIGSALLAKCSENASFIREDCEKALMSMVEEMPQIKSALILIHFGANHRNMNVRRTAAFFLSILVEKMGPVKCLMGPKDIGEHLLQSAAKFLMDGSPHTRFYGRKIFSVLLNHSLFDKLLRKHVAPGTYRNICGILDSIKRRGVGEKPADLSTPVKPQ</sequence>
<evidence type="ECO:0000256" key="3">
    <source>
        <dbReference type="ARBA" id="ARBA00022737"/>
    </source>
</evidence>
<dbReference type="GO" id="GO:0008017">
    <property type="term" value="F:microtubule binding"/>
    <property type="evidence" value="ECO:0007669"/>
    <property type="project" value="TreeGrafter"/>
</dbReference>
<reference evidence="8" key="2">
    <citation type="submission" date="2015-06" db="UniProtKB">
        <authorList>
            <consortium name="EnsemblMetazoa"/>
        </authorList>
    </citation>
    <scope>IDENTIFICATION</scope>
</reference>
<accession>T1KWB1</accession>
<dbReference type="GO" id="GO:0005929">
    <property type="term" value="C:cilium"/>
    <property type="evidence" value="ECO:0007669"/>
    <property type="project" value="TreeGrafter"/>
</dbReference>
<feature type="repeat" description="HEAT" evidence="5">
    <location>
        <begin position="568"/>
        <end position="606"/>
    </location>
</feature>
<evidence type="ECO:0000256" key="6">
    <source>
        <dbReference type="SAM" id="MobiDB-lite"/>
    </source>
</evidence>
<evidence type="ECO:0000259" key="7">
    <source>
        <dbReference type="SMART" id="SM01349"/>
    </source>
</evidence>
<dbReference type="PROSITE" id="PS50077">
    <property type="entry name" value="HEAT_REPEAT"/>
    <property type="match status" value="1"/>
</dbReference>
<feature type="compositionally biased region" description="Acidic residues" evidence="6">
    <location>
        <begin position="1083"/>
        <end position="1096"/>
    </location>
</feature>
<feature type="domain" description="TOG" evidence="7">
    <location>
        <begin position="1176"/>
        <end position="1412"/>
    </location>
</feature>
<dbReference type="InterPro" id="IPR034085">
    <property type="entry name" value="TOG"/>
</dbReference>
<feature type="compositionally biased region" description="Gly residues" evidence="6">
    <location>
        <begin position="1054"/>
        <end position="1065"/>
    </location>
</feature>
<feature type="compositionally biased region" description="Polar residues" evidence="6">
    <location>
        <begin position="317"/>
        <end position="330"/>
    </location>
</feature>
<dbReference type="GO" id="GO:0005881">
    <property type="term" value="C:cytoplasmic microtubule"/>
    <property type="evidence" value="ECO:0007669"/>
    <property type="project" value="TreeGrafter"/>
</dbReference>
<evidence type="ECO:0000256" key="4">
    <source>
        <dbReference type="ARBA" id="ARBA00023212"/>
    </source>
</evidence>
<evidence type="ECO:0000313" key="9">
    <source>
        <dbReference type="Proteomes" id="UP000015104"/>
    </source>
</evidence>
<dbReference type="GO" id="GO:0000226">
    <property type="term" value="P:microtubule cytoskeleton organization"/>
    <property type="evidence" value="ECO:0007669"/>
    <property type="project" value="TreeGrafter"/>
</dbReference>
<feature type="compositionally biased region" description="Polar residues" evidence="6">
    <location>
        <begin position="290"/>
        <end position="301"/>
    </location>
</feature>
<feature type="compositionally biased region" description="Basic residues" evidence="6">
    <location>
        <begin position="1116"/>
        <end position="1136"/>
    </location>
</feature>
<dbReference type="Gene3D" id="1.25.10.10">
    <property type="entry name" value="Leucine-rich Repeat Variant"/>
    <property type="match status" value="3"/>
</dbReference>
<comment type="subcellular location">
    <subcellularLocation>
        <location evidence="1">Cytoplasm</location>
        <location evidence="1">Cytoskeleton</location>
    </subcellularLocation>
</comment>
<evidence type="ECO:0000313" key="8">
    <source>
        <dbReference type="EnsemblMetazoa" id="tetur24g01010.1"/>
    </source>
</evidence>
<feature type="region of interest" description="Disordered" evidence="6">
    <location>
        <begin position="290"/>
        <end position="389"/>
    </location>
</feature>